<name>C0GKG9_DETAL</name>
<comment type="caution">
    <text evidence="2">The sequence shown here is derived from an EMBL/GenBank/DDBJ whole genome shotgun (WGS) entry which is preliminary data.</text>
</comment>
<dbReference type="Proteomes" id="UP000006443">
    <property type="component" value="Unassembled WGS sequence"/>
</dbReference>
<keyword evidence="1" id="KW-1133">Transmembrane helix</keyword>
<reference evidence="2 3" key="1">
    <citation type="submission" date="2009-02" db="EMBL/GenBank/DDBJ databases">
        <title>Sequencing of the draft genome and assembly of Dethiobacter alkaliphilus AHT 1.</title>
        <authorList>
            <consortium name="US DOE Joint Genome Institute (JGI-PGF)"/>
            <person name="Lucas S."/>
            <person name="Copeland A."/>
            <person name="Lapidus A."/>
            <person name="Glavina del Rio T."/>
            <person name="Dalin E."/>
            <person name="Tice H."/>
            <person name="Bruce D."/>
            <person name="Goodwin L."/>
            <person name="Pitluck S."/>
            <person name="Larimer F."/>
            <person name="Land M.L."/>
            <person name="Hauser L."/>
            <person name="Muyzer G."/>
        </authorList>
    </citation>
    <scope>NUCLEOTIDE SEQUENCE [LARGE SCALE GENOMIC DNA]</scope>
    <source>
        <strain evidence="2 3">AHT 1</strain>
    </source>
</reference>
<organism evidence="2 3">
    <name type="scientific">Dethiobacter alkaliphilus AHT 1</name>
    <dbReference type="NCBI Taxonomy" id="555088"/>
    <lineage>
        <taxon>Bacteria</taxon>
        <taxon>Bacillati</taxon>
        <taxon>Bacillota</taxon>
        <taxon>Dethiobacteria</taxon>
        <taxon>Dethiobacterales</taxon>
        <taxon>Dethiobacteraceae</taxon>
        <taxon>Dethiobacter</taxon>
    </lineage>
</organism>
<dbReference type="STRING" id="555088.DealDRAFT_2978"/>
<feature type="transmembrane region" description="Helical" evidence="1">
    <location>
        <begin position="229"/>
        <end position="250"/>
    </location>
</feature>
<dbReference type="RefSeq" id="WP_008518917.1">
    <property type="nucleotide sequence ID" value="NZ_ACJM01000024.1"/>
</dbReference>
<evidence type="ECO:0000313" key="2">
    <source>
        <dbReference type="EMBL" id="EEG76136.1"/>
    </source>
</evidence>
<evidence type="ECO:0000313" key="3">
    <source>
        <dbReference type="Proteomes" id="UP000006443"/>
    </source>
</evidence>
<dbReference type="EMBL" id="ACJM01000024">
    <property type="protein sequence ID" value="EEG76136.1"/>
    <property type="molecule type" value="Genomic_DNA"/>
</dbReference>
<feature type="transmembrane region" description="Helical" evidence="1">
    <location>
        <begin position="38"/>
        <end position="57"/>
    </location>
</feature>
<evidence type="ECO:0000256" key="1">
    <source>
        <dbReference type="SAM" id="Phobius"/>
    </source>
</evidence>
<feature type="transmembrane region" description="Helical" evidence="1">
    <location>
        <begin position="201"/>
        <end position="222"/>
    </location>
</feature>
<feature type="transmembrane region" description="Helical" evidence="1">
    <location>
        <begin position="12"/>
        <end position="32"/>
    </location>
</feature>
<protein>
    <submittedName>
        <fullName evidence="2">Uncharacterized protein</fullName>
    </submittedName>
</protein>
<keyword evidence="1" id="KW-0812">Transmembrane</keyword>
<dbReference type="AlphaFoldDB" id="C0GKG9"/>
<keyword evidence="1" id="KW-0472">Membrane</keyword>
<feature type="transmembrane region" description="Helical" evidence="1">
    <location>
        <begin position="174"/>
        <end position="195"/>
    </location>
</feature>
<keyword evidence="3" id="KW-1185">Reference proteome</keyword>
<sequence>MRKFYRLKPSLLIPLIILQFIFVSMCSILYYFERDFLGLLLLLISIAIAISIIVYILSDFIEIDESGVKYVTLFKRYEMSWDDVVTVGISDIFKGRPGWSPCIYFTTDTAPVKYVMLDMIGKEFIMLGYRRSAIEEIRKYWQGDIVNVYELPLPHEKRDYTGLSLRDRLLGNRWFLRGGLILGLLWISIAVFLSTRLNNDYLLIAVIILPFALISFGSMAIYLGNWKKLYVTAMPVAIIVTVYMLLSLFFKTTFN</sequence>
<accession>C0GKG9</accession>
<dbReference type="OrthoDB" id="2087642at2"/>
<gene>
    <name evidence="2" type="ORF">DealDRAFT_2978</name>
</gene>
<proteinExistence type="predicted"/>